<feature type="transmembrane region" description="Helical" evidence="2">
    <location>
        <begin position="12"/>
        <end position="35"/>
    </location>
</feature>
<keyword evidence="2" id="KW-1133">Transmembrane helix</keyword>
<gene>
    <name evidence="3" type="ORF">COU11_04440</name>
</gene>
<keyword evidence="2" id="KW-0472">Membrane</keyword>
<dbReference type="Pfam" id="PF13365">
    <property type="entry name" value="Trypsin_2"/>
    <property type="match status" value="1"/>
</dbReference>
<keyword evidence="2" id="KW-0812">Transmembrane</keyword>
<dbReference type="Proteomes" id="UP000229526">
    <property type="component" value="Unassembled WGS sequence"/>
</dbReference>
<dbReference type="SUPFAM" id="SSF50494">
    <property type="entry name" value="Trypsin-like serine proteases"/>
    <property type="match status" value="1"/>
</dbReference>
<sequence length="313" mass="33865">MPRKTTKSKFEKIIIVAAFSVLSSVIIGAGLFRYFDAALDAQRGRILLGELRSAEQREKLDQAQLAISLLVSDNESVAQKLEEERAKSQEEAVQSAERIAALQQDLSDAKQPDLTSIISAWRPRIASVRCRWNLGNNTIGEGSGSGVLLAGISSRGGVALMTNNHVVHYKDLDPQYCNITFPGEETIFQISASDIRSPGDKDYAVIELTEVTPAISALNTPTFGRCSRDAVAGDEVIILGYPSIGSRNDVTATEGIISSYEKDHYLASAKVDRGNSGGAAILAEENCYLGIPTFVDAGKFESLARILDQRAIR</sequence>
<dbReference type="Gene3D" id="2.40.10.10">
    <property type="entry name" value="Trypsin-like serine proteases"/>
    <property type="match status" value="2"/>
</dbReference>
<keyword evidence="1" id="KW-0175">Coiled coil</keyword>
<dbReference type="EMBL" id="PFBD01000028">
    <property type="protein sequence ID" value="PIR86728.1"/>
    <property type="molecule type" value="Genomic_DNA"/>
</dbReference>
<evidence type="ECO:0000313" key="3">
    <source>
        <dbReference type="EMBL" id="PIR86728.1"/>
    </source>
</evidence>
<evidence type="ECO:0000256" key="2">
    <source>
        <dbReference type="SAM" id="Phobius"/>
    </source>
</evidence>
<evidence type="ECO:0000313" key="4">
    <source>
        <dbReference type="Proteomes" id="UP000229526"/>
    </source>
</evidence>
<comment type="caution">
    <text evidence="3">The sequence shown here is derived from an EMBL/GenBank/DDBJ whole genome shotgun (WGS) entry which is preliminary data.</text>
</comment>
<organism evidence="3 4">
    <name type="scientific">Candidatus Harrisonbacteria bacterium CG10_big_fil_rev_8_21_14_0_10_49_15</name>
    <dbReference type="NCBI Taxonomy" id="1974587"/>
    <lineage>
        <taxon>Bacteria</taxon>
        <taxon>Candidatus Harrisoniibacteriota</taxon>
    </lineage>
</organism>
<dbReference type="InterPro" id="IPR043504">
    <property type="entry name" value="Peptidase_S1_PA_chymotrypsin"/>
</dbReference>
<name>A0A2H0UJZ2_9BACT</name>
<evidence type="ECO:0008006" key="5">
    <source>
        <dbReference type="Google" id="ProtNLM"/>
    </source>
</evidence>
<proteinExistence type="predicted"/>
<evidence type="ECO:0000256" key="1">
    <source>
        <dbReference type="SAM" id="Coils"/>
    </source>
</evidence>
<protein>
    <recommendedName>
        <fullName evidence="5">Serine protease</fullName>
    </recommendedName>
</protein>
<accession>A0A2H0UJZ2</accession>
<reference evidence="4" key="1">
    <citation type="submission" date="2017-09" db="EMBL/GenBank/DDBJ databases">
        <title>Depth-based differentiation of microbial function through sediment-hosted aquifers and enrichment of novel symbionts in the deep terrestrial subsurface.</title>
        <authorList>
            <person name="Probst A.J."/>
            <person name="Ladd B."/>
            <person name="Jarett J.K."/>
            <person name="Geller-Mcgrath D.E."/>
            <person name="Sieber C.M.K."/>
            <person name="Emerson J.B."/>
            <person name="Anantharaman K."/>
            <person name="Thomas B.C."/>
            <person name="Malmstrom R."/>
            <person name="Stieglmeier M."/>
            <person name="Klingl A."/>
            <person name="Woyke T."/>
            <person name="Ryan C.M."/>
            <person name="Banfield J.F."/>
        </authorList>
    </citation>
    <scope>NUCLEOTIDE SEQUENCE [LARGE SCALE GENOMIC DNA]</scope>
</reference>
<dbReference type="AlphaFoldDB" id="A0A2H0UJZ2"/>
<feature type="coiled-coil region" evidence="1">
    <location>
        <begin position="71"/>
        <end position="105"/>
    </location>
</feature>
<dbReference type="InterPro" id="IPR009003">
    <property type="entry name" value="Peptidase_S1_PA"/>
</dbReference>